<accession>A0AAE2ZH62</accession>
<dbReference type="InterPro" id="IPR036259">
    <property type="entry name" value="MFS_trans_sf"/>
</dbReference>
<evidence type="ECO:0000259" key="7">
    <source>
        <dbReference type="PROSITE" id="PS50850"/>
    </source>
</evidence>
<feature type="transmembrane region" description="Helical" evidence="6">
    <location>
        <begin position="329"/>
        <end position="350"/>
    </location>
</feature>
<dbReference type="GO" id="GO:0016020">
    <property type="term" value="C:membrane"/>
    <property type="evidence" value="ECO:0007669"/>
    <property type="project" value="UniProtKB-SubCell"/>
</dbReference>
<keyword evidence="9" id="KW-1185">Reference proteome</keyword>
<dbReference type="InterPro" id="IPR011701">
    <property type="entry name" value="MFS"/>
</dbReference>
<comment type="subcellular location">
    <subcellularLocation>
        <location evidence="1">Membrane</location>
        <topology evidence="1">Multi-pass membrane protein</topology>
    </subcellularLocation>
</comment>
<dbReference type="Proteomes" id="UP001196509">
    <property type="component" value="Unassembled WGS sequence"/>
</dbReference>
<feature type="transmembrane region" description="Helical" evidence="6">
    <location>
        <begin position="304"/>
        <end position="322"/>
    </location>
</feature>
<evidence type="ECO:0000256" key="6">
    <source>
        <dbReference type="SAM" id="Phobius"/>
    </source>
</evidence>
<feature type="transmembrane region" description="Helical" evidence="6">
    <location>
        <begin position="263"/>
        <end position="284"/>
    </location>
</feature>
<feature type="domain" description="Major facilitator superfamily (MFS) profile" evidence="7">
    <location>
        <begin position="9"/>
        <end position="417"/>
    </location>
</feature>
<evidence type="ECO:0000313" key="8">
    <source>
        <dbReference type="EMBL" id="MBW8636559.1"/>
    </source>
</evidence>
<keyword evidence="2 6" id="KW-0812">Transmembrane</keyword>
<feature type="compositionally biased region" description="Basic and acidic residues" evidence="5">
    <location>
        <begin position="194"/>
        <end position="209"/>
    </location>
</feature>
<name>A0AAE2ZH62_9HYPH</name>
<feature type="transmembrane region" description="Helical" evidence="6">
    <location>
        <begin position="133"/>
        <end position="156"/>
    </location>
</feature>
<feature type="transmembrane region" description="Helical" evidence="6">
    <location>
        <begin position="394"/>
        <end position="414"/>
    </location>
</feature>
<protein>
    <submittedName>
        <fullName evidence="8">MFS transporter</fullName>
    </submittedName>
</protein>
<evidence type="ECO:0000256" key="1">
    <source>
        <dbReference type="ARBA" id="ARBA00004141"/>
    </source>
</evidence>
<evidence type="ECO:0000256" key="2">
    <source>
        <dbReference type="ARBA" id="ARBA00022692"/>
    </source>
</evidence>
<sequence>MTGRYRWFVVFLLFAVTVVNYIDRSAISFAVHRIQSEYNLSSSQIGLILGAFGIGYIISTLFGGMAVDRFGAKRAYFVAVLAWAVSIGWTGAATGFLMLYAARTALGLAEGPSFPTTTSAITRWLPPQERATALGGALVAVPIALAIGAPLVTLLIGMFDWRAMFFILAVASLIWLPFWLVFYANDPSESDRIGSEEAEHIAHSGREEPPMAQSPPRAHVWKALLTTPTLWANYWAYFVFGYYLFFFMTWLPEYLRKSYDLDLSSVGLVSFLPWATAAVLLIAFGRWSDAILKRTSSLRLARSYQIAGTQLVAALAIIPVALSSNIVVAVAGITVAVAASMAANAAYYAVIADLVPRVAGTAMGIMTIFFAASGFLAPVITGYALEITGDFRPAFWLITALAASSVIGIVVFHHPDRDARRLGPELK</sequence>
<feature type="transmembrane region" description="Helical" evidence="6">
    <location>
        <begin position="44"/>
        <end position="63"/>
    </location>
</feature>
<dbReference type="RefSeq" id="WP_220227234.1">
    <property type="nucleotide sequence ID" value="NZ_JAICBX010000001.1"/>
</dbReference>
<dbReference type="AlphaFoldDB" id="A0AAE2ZH62"/>
<keyword evidence="3 6" id="KW-1133">Transmembrane helix</keyword>
<feature type="transmembrane region" description="Helical" evidence="6">
    <location>
        <begin position="234"/>
        <end position="251"/>
    </location>
</feature>
<organism evidence="8 9">
    <name type="scientific">Flavimaribacter sediminis</name>
    <dbReference type="NCBI Taxonomy" id="2865987"/>
    <lineage>
        <taxon>Bacteria</taxon>
        <taxon>Pseudomonadati</taxon>
        <taxon>Pseudomonadota</taxon>
        <taxon>Alphaproteobacteria</taxon>
        <taxon>Hyphomicrobiales</taxon>
        <taxon>Rhizobiaceae</taxon>
        <taxon>Flavimaribacter</taxon>
    </lineage>
</organism>
<dbReference type="PROSITE" id="PS50850">
    <property type="entry name" value="MFS"/>
    <property type="match status" value="1"/>
</dbReference>
<evidence type="ECO:0000256" key="3">
    <source>
        <dbReference type="ARBA" id="ARBA00022989"/>
    </source>
</evidence>
<evidence type="ECO:0000256" key="4">
    <source>
        <dbReference type="ARBA" id="ARBA00023136"/>
    </source>
</evidence>
<feature type="transmembrane region" description="Helical" evidence="6">
    <location>
        <begin position="163"/>
        <end position="182"/>
    </location>
</feature>
<comment type="caution">
    <text evidence="8">The sequence shown here is derived from an EMBL/GenBank/DDBJ whole genome shotgun (WGS) entry which is preliminary data.</text>
</comment>
<evidence type="ECO:0000313" key="9">
    <source>
        <dbReference type="Proteomes" id="UP001196509"/>
    </source>
</evidence>
<feature type="region of interest" description="Disordered" evidence="5">
    <location>
        <begin position="194"/>
        <end position="214"/>
    </location>
</feature>
<dbReference type="Gene3D" id="1.20.1250.20">
    <property type="entry name" value="MFS general substrate transporter like domains"/>
    <property type="match status" value="2"/>
</dbReference>
<dbReference type="GO" id="GO:0022857">
    <property type="term" value="F:transmembrane transporter activity"/>
    <property type="evidence" value="ECO:0007669"/>
    <property type="project" value="InterPro"/>
</dbReference>
<gene>
    <name evidence="8" type="ORF">K1W69_05090</name>
</gene>
<feature type="transmembrane region" description="Helical" evidence="6">
    <location>
        <begin position="362"/>
        <end position="385"/>
    </location>
</feature>
<reference evidence="8" key="1">
    <citation type="submission" date="2021-08" db="EMBL/GenBank/DDBJ databases">
        <title>Hoeflea bacterium WL0058 sp. nov., isolated from the sediment.</title>
        <authorList>
            <person name="Wang L."/>
            <person name="Zhang D."/>
        </authorList>
    </citation>
    <scope>NUCLEOTIDE SEQUENCE</scope>
    <source>
        <strain evidence="8">WL0058</strain>
    </source>
</reference>
<dbReference type="SUPFAM" id="SSF103473">
    <property type="entry name" value="MFS general substrate transporter"/>
    <property type="match status" value="1"/>
</dbReference>
<dbReference type="InterPro" id="IPR020846">
    <property type="entry name" value="MFS_dom"/>
</dbReference>
<keyword evidence="4 6" id="KW-0472">Membrane</keyword>
<dbReference type="Pfam" id="PF07690">
    <property type="entry name" value="MFS_1"/>
    <property type="match status" value="1"/>
</dbReference>
<dbReference type="InterPro" id="IPR050382">
    <property type="entry name" value="MFS_Na/Anion_cotransporter"/>
</dbReference>
<dbReference type="EMBL" id="JAICBX010000001">
    <property type="protein sequence ID" value="MBW8636559.1"/>
    <property type="molecule type" value="Genomic_DNA"/>
</dbReference>
<dbReference type="PANTHER" id="PTHR11662:SF399">
    <property type="entry name" value="FI19708P1-RELATED"/>
    <property type="match status" value="1"/>
</dbReference>
<dbReference type="CDD" id="cd17319">
    <property type="entry name" value="MFS_ExuT_GudP_like"/>
    <property type="match status" value="1"/>
</dbReference>
<proteinExistence type="predicted"/>
<feature type="transmembrane region" description="Helical" evidence="6">
    <location>
        <begin position="75"/>
        <end position="102"/>
    </location>
</feature>
<dbReference type="PANTHER" id="PTHR11662">
    <property type="entry name" value="SOLUTE CARRIER FAMILY 17"/>
    <property type="match status" value="1"/>
</dbReference>
<evidence type="ECO:0000256" key="5">
    <source>
        <dbReference type="SAM" id="MobiDB-lite"/>
    </source>
</evidence>